<dbReference type="InterPro" id="IPR004776">
    <property type="entry name" value="Mem_transp_PIN-like"/>
</dbReference>
<evidence type="ECO:0000256" key="5">
    <source>
        <dbReference type="SAM" id="MobiDB-lite"/>
    </source>
</evidence>
<dbReference type="InterPro" id="IPR040254">
    <property type="entry name" value="Ecm3-like"/>
</dbReference>
<comment type="caution">
    <text evidence="7">The sequence shown here is derived from an EMBL/GenBank/DDBJ whole genome shotgun (WGS) entry which is preliminary data.</text>
</comment>
<dbReference type="PANTHER" id="PTHR31274">
    <property type="entry name" value="PROTEIN ECM3"/>
    <property type="match status" value="1"/>
</dbReference>
<keyword evidence="2 6" id="KW-0812">Transmembrane</keyword>
<evidence type="ECO:0000256" key="6">
    <source>
        <dbReference type="SAM" id="Phobius"/>
    </source>
</evidence>
<dbReference type="GO" id="GO:0055085">
    <property type="term" value="P:transmembrane transport"/>
    <property type="evidence" value="ECO:0007669"/>
    <property type="project" value="InterPro"/>
</dbReference>
<dbReference type="Pfam" id="PF03547">
    <property type="entry name" value="Mem_trans"/>
    <property type="match status" value="1"/>
</dbReference>
<evidence type="ECO:0000256" key="3">
    <source>
        <dbReference type="ARBA" id="ARBA00022989"/>
    </source>
</evidence>
<proteinExistence type="predicted"/>
<feature type="transmembrane region" description="Helical" evidence="6">
    <location>
        <begin position="364"/>
        <end position="384"/>
    </location>
</feature>
<feature type="compositionally biased region" description="Polar residues" evidence="5">
    <location>
        <begin position="266"/>
        <end position="285"/>
    </location>
</feature>
<feature type="transmembrane region" description="Helical" evidence="6">
    <location>
        <begin position="12"/>
        <end position="30"/>
    </location>
</feature>
<name>K0KI35_WICCF</name>
<feature type="compositionally biased region" description="Polar residues" evidence="5">
    <location>
        <begin position="216"/>
        <end position="230"/>
    </location>
</feature>
<protein>
    <submittedName>
        <fullName evidence="7">Membrane protein</fullName>
    </submittedName>
</protein>
<accession>K0KI35</accession>
<feature type="transmembrane region" description="Helical" evidence="6">
    <location>
        <begin position="482"/>
        <end position="504"/>
    </location>
</feature>
<evidence type="ECO:0000313" key="7">
    <source>
        <dbReference type="EMBL" id="CCH41069.1"/>
    </source>
</evidence>
<feature type="transmembrane region" description="Helical" evidence="6">
    <location>
        <begin position="404"/>
        <end position="427"/>
    </location>
</feature>
<reference evidence="7 8" key="1">
    <citation type="journal article" date="2012" name="Eukaryot. Cell">
        <title>Draft genome sequence of Wickerhamomyces ciferrii NRRL Y-1031 F-60-10.</title>
        <authorList>
            <person name="Schneider J."/>
            <person name="Andrea H."/>
            <person name="Blom J."/>
            <person name="Jaenicke S."/>
            <person name="Ruckert C."/>
            <person name="Schorsch C."/>
            <person name="Szczepanowski R."/>
            <person name="Farwick M."/>
            <person name="Goesmann A."/>
            <person name="Puhler A."/>
            <person name="Schaffer S."/>
            <person name="Tauch A."/>
            <person name="Kohler T."/>
            <person name="Brinkrolf K."/>
        </authorList>
    </citation>
    <scope>NUCLEOTIDE SEQUENCE [LARGE SCALE GENOMIC DNA]</scope>
    <source>
        <strain evidence="8">ATCC 14091 / BCRC 22168 / CBS 111 / JCM 3599 / NBRC 0793 / NRRL Y-1031 F-60-10</strain>
    </source>
</reference>
<evidence type="ECO:0000313" key="8">
    <source>
        <dbReference type="Proteomes" id="UP000009328"/>
    </source>
</evidence>
<feature type="compositionally biased region" description="Low complexity" evidence="5">
    <location>
        <begin position="240"/>
        <end position="251"/>
    </location>
</feature>
<dbReference type="HOGENOM" id="CLU_021924_0_1_1"/>
<sequence length="544" mass="61175">MSVTLGQVIWSAVKPIIKIYLIIGTGYFLAKRNILTVETTRNVSDIILTILLPCLVFNKVVTNIEDSDIKNVGIVCLSALLIFGTGGVFGLVTKVLTPIPSNWFGGLMAGAIFPNISDIPIAYLQTLDSGLVFNKEQGEKGIAHTCIFLTMFTLCLFNLGGFRLMEYDFRDVLNPKNDEEINIENLKKNEEQSTTHDDDDDEVLDDESDSENSSSQTIKNQNLNPIALTTENKRSNSIDQQQLKTLKQRSLQQRRRSSTRSRTSSIHRSFTNNSQHSSLQSYQRPKTTELRLLPSQNVDDIVEEYSQYPQSIIETDNQQRPLSKILTTDVGITSKDIQTSVPQFLKKYHLGILIFFIKNCLRPCSISIIISLIIAFIPWVKALFVKTTVSMPNAPDELPPLNFIMDYTSYVGAASVPFALILLGSAIGRLSLGNLKPGFWRGALLLVLLRLCIMPIIGVLWVNRLVSSGWISPDDYMLRFVIMISWGLPSMTTQIYFTAFYTPLDAEERVQMDCASLYLLLQYPILVISLPILVTYIVKVQFNM</sequence>
<feature type="transmembrane region" description="Helical" evidence="6">
    <location>
        <begin position="439"/>
        <end position="462"/>
    </location>
</feature>
<keyword evidence="3 6" id="KW-1133">Transmembrane helix</keyword>
<feature type="transmembrane region" description="Helical" evidence="6">
    <location>
        <begin position="516"/>
        <end position="538"/>
    </location>
</feature>
<keyword evidence="4 6" id="KW-0472">Membrane</keyword>
<evidence type="ECO:0000256" key="1">
    <source>
        <dbReference type="ARBA" id="ARBA00004141"/>
    </source>
</evidence>
<feature type="compositionally biased region" description="Basic and acidic residues" evidence="5">
    <location>
        <begin position="183"/>
        <end position="196"/>
    </location>
</feature>
<dbReference type="AlphaFoldDB" id="K0KI35"/>
<feature type="compositionally biased region" description="Acidic residues" evidence="5">
    <location>
        <begin position="197"/>
        <end position="210"/>
    </location>
</feature>
<dbReference type="InParanoid" id="K0KI35"/>
<gene>
    <name evidence="7" type="ORF">BN7_606</name>
</gene>
<feature type="transmembrane region" description="Helical" evidence="6">
    <location>
        <begin position="42"/>
        <end position="60"/>
    </location>
</feature>
<dbReference type="GO" id="GO:0016020">
    <property type="term" value="C:membrane"/>
    <property type="evidence" value="ECO:0007669"/>
    <property type="project" value="UniProtKB-SubCell"/>
</dbReference>
<feature type="transmembrane region" description="Helical" evidence="6">
    <location>
        <begin position="72"/>
        <end position="92"/>
    </location>
</feature>
<keyword evidence="8" id="KW-1185">Reference proteome</keyword>
<feature type="transmembrane region" description="Helical" evidence="6">
    <location>
        <begin position="104"/>
        <end position="122"/>
    </location>
</feature>
<evidence type="ECO:0000256" key="2">
    <source>
        <dbReference type="ARBA" id="ARBA00022692"/>
    </source>
</evidence>
<dbReference type="EMBL" id="CAIF01000011">
    <property type="protein sequence ID" value="CCH41069.1"/>
    <property type="molecule type" value="Genomic_DNA"/>
</dbReference>
<dbReference type="PANTHER" id="PTHR31274:SF3">
    <property type="entry name" value="PROTEIN ECM3"/>
    <property type="match status" value="1"/>
</dbReference>
<evidence type="ECO:0000256" key="4">
    <source>
        <dbReference type="ARBA" id="ARBA00023136"/>
    </source>
</evidence>
<dbReference type="Proteomes" id="UP000009328">
    <property type="component" value="Unassembled WGS sequence"/>
</dbReference>
<dbReference type="eggNOG" id="ENOG502QU6H">
    <property type="taxonomic scope" value="Eukaryota"/>
</dbReference>
<comment type="subcellular location">
    <subcellularLocation>
        <location evidence="1">Membrane</location>
        <topology evidence="1">Multi-pass membrane protein</topology>
    </subcellularLocation>
</comment>
<feature type="transmembrane region" description="Helical" evidence="6">
    <location>
        <begin position="142"/>
        <end position="160"/>
    </location>
</feature>
<feature type="region of interest" description="Disordered" evidence="5">
    <location>
        <begin position="183"/>
        <end position="286"/>
    </location>
</feature>
<dbReference type="FunCoup" id="K0KI35">
    <property type="interactions" value="88"/>
</dbReference>
<dbReference type="STRING" id="1206466.K0KI35"/>
<organism evidence="7 8">
    <name type="scientific">Wickerhamomyces ciferrii (strain ATCC 14091 / BCRC 22168 / CBS 111 / JCM 3599 / NBRC 0793 / NRRL Y-1031 F-60-10)</name>
    <name type="common">Yeast</name>
    <name type="synonym">Pichia ciferrii</name>
    <dbReference type="NCBI Taxonomy" id="1206466"/>
    <lineage>
        <taxon>Eukaryota</taxon>
        <taxon>Fungi</taxon>
        <taxon>Dikarya</taxon>
        <taxon>Ascomycota</taxon>
        <taxon>Saccharomycotina</taxon>
        <taxon>Saccharomycetes</taxon>
        <taxon>Phaffomycetales</taxon>
        <taxon>Wickerhamomycetaceae</taxon>
        <taxon>Wickerhamomyces</taxon>
    </lineage>
</organism>